<dbReference type="Gene3D" id="3.80.10.10">
    <property type="entry name" value="Ribonuclease Inhibitor"/>
    <property type="match status" value="1"/>
</dbReference>
<reference evidence="2 3" key="1">
    <citation type="journal article" date="2015" name="Biotechnol. Biofuels">
        <title>Enhanced degradation of softwood versus hardwood by the white-rot fungus Pycnoporus coccineus.</title>
        <authorList>
            <person name="Couturier M."/>
            <person name="Navarro D."/>
            <person name="Chevret D."/>
            <person name="Henrissat B."/>
            <person name="Piumi F."/>
            <person name="Ruiz-Duenas F.J."/>
            <person name="Martinez A.T."/>
            <person name="Grigoriev I.V."/>
            <person name="Riley R."/>
            <person name="Lipzen A."/>
            <person name="Berrin J.G."/>
            <person name="Master E.R."/>
            <person name="Rosso M.N."/>
        </authorList>
    </citation>
    <scope>NUCLEOTIDE SEQUENCE [LARGE SCALE GENOMIC DNA]</scope>
    <source>
        <strain evidence="2 3">BRFM310</strain>
    </source>
</reference>
<dbReference type="Proteomes" id="UP000193067">
    <property type="component" value="Unassembled WGS sequence"/>
</dbReference>
<gene>
    <name evidence="2" type="ORF">PYCCODRAFT_1398543</name>
</gene>
<evidence type="ECO:0000256" key="1">
    <source>
        <dbReference type="SAM" id="MobiDB-lite"/>
    </source>
</evidence>
<dbReference type="STRING" id="1353009.A0A1Y2IAW0"/>
<dbReference type="EMBL" id="KZ084149">
    <property type="protein sequence ID" value="OSC97540.1"/>
    <property type="molecule type" value="Genomic_DNA"/>
</dbReference>
<keyword evidence="3" id="KW-1185">Reference proteome</keyword>
<protein>
    <recommendedName>
        <fullName evidence="4">F-box domain-containing protein</fullName>
    </recommendedName>
</protein>
<evidence type="ECO:0000313" key="2">
    <source>
        <dbReference type="EMBL" id="OSC97540.1"/>
    </source>
</evidence>
<organism evidence="2 3">
    <name type="scientific">Trametes coccinea (strain BRFM310)</name>
    <name type="common">Pycnoporus coccineus</name>
    <dbReference type="NCBI Taxonomy" id="1353009"/>
    <lineage>
        <taxon>Eukaryota</taxon>
        <taxon>Fungi</taxon>
        <taxon>Dikarya</taxon>
        <taxon>Basidiomycota</taxon>
        <taxon>Agaricomycotina</taxon>
        <taxon>Agaricomycetes</taxon>
        <taxon>Polyporales</taxon>
        <taxon>Polyporaceae</taxon>
        <taxon>Trametes</taxon>
    </lineage>
</organism>
<name>A0A1Y2IAW0_TRAC3</name>
<dbReference type="InterPro" id="IPR032675">
    <property type="entry name" value="LRR_dom_sf"/>
</dbReference>
<feature type="region of interest" description="Disordered" evidence="1">
    <location>
        <begin position="522"/>
        <end position="559"/>
    </location>
</feature>
<dbReference type="AlphaFoldDB" id="A0A1Y2IAW0"/>
<accession>A0A1Y2IAW0</accession>
<proteinExistence type="predicted"/>
<dbReference type="SUPFAM" id="SSF52047">
    <property type="entry name" value="RNI-like"/>
    <property type="match status" value="1"/>
</dbReference>
<evidence type="ECO:0008006" key="4">
    <source>
        <dbReference type="Google" id="ProtNLM"/>
    </source>
</evidence>
<evidence type="ECO:0000313" key="3">
    <source>
        <dbReference type="Proteomes" id="UP000193067"/>
    </source>
</evidence>
<sequence length="585" mass="66046">MSFRPVVLNAEIISSIASYAYWGANCPDIPLDLRTVLALALTCRAFLEPALDQLWRRQLTLFNLVKALPSECLEICQDDRYKDSDGNKLTIIKPTRVLIPNDWMRFDYYAERIKEIGYDPRAPFGSIEVPGSRKVAVTSDFVDPMLIVRMPSELVPNVKRVRWTTNELRAMIRPHVYIFLNPPLTSLVLDFHDAPLDPGGYWCPDARLIKYTLKAITEQCPSFRDVEILWKPHDGLAESVWDFMKANHGTLRTLVLNAQDWTDEMLTYLASLPKLRKTRVYLSSTTFSWLRKVPEWPPFRSLVDLTLEAPSMDYCIDFFTALRDAKLEAFTVVCADRPTALLLKRFTATLWSRIELDGLRTLCITDTDRSPISRDAPGEHIVGTDALFFLKHFSALRAFTLDLSCVYELSSTFAETILASFPLLEKLSLGPGYGWGQRSGLGFADLAKVVEVCPLLEQLCISIDVSQHEQAAIPSGVKPNTRLKTIDLSDSYVAQDPAGAVALSKNLAALFPELEHIRAKTPGWKKKRKGQDGDEKEDLDGADTQTASDTDEEYEGLAGEDFWREVEKQVATFALLKDIDFPMDM</sequence>
<dbReference type="OrthoDB" id="2757320at2759"/>